<evidence type="ECO:0000313" key="2">
    <source>
        <dbReference type="EMBL" id="CAA9396084.1"/>
    </source>
</evidence>
<feature type="compositionally biased region" description="Basic and acidic residues" evidence="1">
    <location>
        <begin position="43"/>
        <end position="62"/>
    </location>
</feature>
<feature type="compositionally biased region" description="Basic residues" evidence="1">
    <location>
        <begin position="31"/>
        <end position="40"/>
    </location>
</feature>
<gene>
    <name evidence="2" type="ORF">AVDCRST_MAG66-1173</name>
</gene>
<sequence>GGRRRRARGADPPRPRAGRVGAAEERGVPARQRRLAHRPRGAPGRERAPHREGARRLVRGDRPGGGAGRGGRRPGRRRGHPDRRLHPGHAARRVRARLRHHPRHRRPHHASASPHLNSTAVQTLM</sequence>
<dbReference type="EC" id="3.3.2.1" evidence="2"/>
<feature type="non-terminal residue" evidence="2">
    <location>
        <position position="125"/>
    </location>
</feature>
<evidence type="ECO:0000256" key="1">
    <source>
        <dbReference type="SAM" id="MobiDB-lite"/>
    </source>
</evidence>
<protein>
    <submittedName>
        <fullName evidence="2">Isochorismatase</fullName>
        <ecNumber evidence="2">3.3.2.1</ecNumber>
    </submittedName>
</protein>
<dbReference type="AlphaFoldDB" id="A0A6J4NSD9"/>
<dbReference type="EMBL" id="CADCUS010000172">
    <property type="protein sequence ID" value="CAA9396084.1"/>
    <property type="molecule type" value="Genomic_DNA"/>
</dbReference>
<accession>A0A6J4NSD9</accession>
<organism evidence="2">
    <name type="scientific">uncultured Pseudonocardia sp</name>
    <dbReference type="NCBI Taxonomy" id="211455"/>
    <lineage>
        <taxon>Bacteria</taxon>
        <taxon>Bacillati</taxon>
        <taxon>Actinomycetota</taxon>
        <taxon>Actinomycetes</taxon>
        <taxon>Pseudonocardiales</taxon>
        <taxon>Pseudonocardiaceae</taxon>
        <taxon>Pseudonocardia</taxon>
        <taxon>environmental samples</taxon>
    </lineage>
</organism>
<name>A0A6J4NSD9_9PSEU</name>
<feature type="region of interest" description="Disordered" evidence="1">
    <location>
        <begin position="1"/>
        <end position="125"/>
    </location>
</feature>
<feature type="non-terminal residue" evidence="2">
    <location>
        <position position="1"/>
    </location>
</feature>
<feature type="compositionally biased region" description="Basic residues" evidence="1">
    <location>
        <begin position="70"/>
        <end position="109"/>
    </location>
</feature>
<proteinExistence type="predicted"/>
<dbReference type="GO" id="GO:0008908">
    <property type="term" value="F:isochorismatase activity"/>
    <property type="evidence" value="ECO:0007669"/>
    <property type="project" value="UniProtKB-EC"/>
</dbReference>
<reference evidence="2" key="1">
    <citation type="submission" date="2020-02" db="EMBL/GenBank/DDBJ databases">
        <authorList>
            <person name="Meier V. D."/>
        </authorList>
    </citation>
    <scope>NUCLEOTIDE SEQUENCE</scope>
    <source>
        <strain evidence="2">AVDCRST_MAG66</strain>
    </source>
</reference>
<keyword evidence="2" id="KW-0378">Hydrolase</keyword>
<feature type="compositionally biased region" description="Polar residues" evidence="1">
    <location>
        <begin position="116"/>
        <end position="125"/>
    </location>
</feature>